<organism evidence="2">
    <name type="scientific">marine metagenome</name>
    <dbReference type="NCBI Taxonomy" id="408172"/>
    <lineage>
        <taxon>unclassified sequences</taxon>
        <taxon>metagenomes</taxon>
        <taxon>ecological metagenomes</taxon>
    </lineage>
</organism>
<reference evidence="2" key="1">
    <citation type="submission" date="2018-05" db="EMBL/GenBank/DDBJ databases">
        <authorList>
            <person name="Lanie J.A."/>
            <person name="Ng W.-L."/>
            <person name="Kazmierczak K.M."/>
            <person name="Andrzejewski T.M."/>
            <person name="Davidsen T.M."/>
            <person name="Wayne K.J."/>
            <person name="Tettelin H."/>
            <person name="Glass J.I."/>
            <person name="Rusch D."/>
            <person name="Podicherti R."/>
            <person name="Tsui H.-C.T."/>
            <person name="Winkler M.E."/>
        </authorList>
    </citation>
    <scope>NUCLEOTIDE SEQUENCE</scope>
</reference>
<proteinExistence type="predicted"/>
<protein>
    <submittedName>
        <fullName evidence="2">Uncharacterized protein</fullName>
    </submittedName>
</protein>
<evidence type="ECO:0000256" key="1">
    <source>
        <dbReference type="SAM" id="MobiDB-lite"/>
    </source>
</evidence>
<name>A0A383E194_9ZZZZ</name>
<dbReference type="EMBL" id="UINC01221934">
    <property type="protein sequence ID" value="SVE50481.1"/>
    <property type="molecule type" value="Genomic_DNA"/>
</dbReference>
<accession>A0A383E194</accession>
<gene>
    <name evidence="2" type="ORF">METZ01_LOCUS503335</name>
</gene>
<evidence type="ECO:0000313" key="2">
    <source>
        <dbReference type="EMBL" id="SVE50481.1"/>
    </source>
</evidence>
<sequence>MSDNAAPKNVPRGLRPTLPKRPEMD</sequence>
<feature type="non-terminal residue" evidence="2">
    <location>
        <position position="25"/>
    </location>
</feature>
<dbReference type="AlphaFoldDB" id="A0A383E194"/>
<feature type="region of interest" description="Disordered" evidence="1">
    <location>
        <begin position="1"/>
        <end position="25"/>
    </location>
</feature>